<keyword evidence="3" id="KW-1185">Reference proteome</keyword>
<dbReference type="HOGENOM" id="CLU_2688592_0_0_1"/>
<sequence>MPFTAKLRFGSEGSRGSSLAQAPTDQESTTILETLFVIFLLPSPGICRHAILTMIADTNPNIPVHGRVPSMNFG</sequence>
<dbReference type="EMBL" id="KB644415">
    <property type="protein sequence ID" value="EPS33499.1"/>
    <property type="molecule type" value="Genomic_DNA"/>
</dbReference>
<gene>
    <name evidence="2" type="ORF">PDE_08461</name>
</gene>
<protein>
    <submittedName>
        <fullName evidence="2">Uncharacterized protein</fullName>
    </submittedName>
</protein>
<feature type="compositionally biased region" description="Polar residues" evidence="1">
    <location>
        <begin position="14"/>
        <end position="25"/>
    </location>
</feature>
<evidence type="ECO:0000313" key="2">
    <source>
        <dbReference type="EMBL" id="EPS33499.1"/>
    </source>
</evidence>
<evidence type="ECO:0000313" key="3">
    <source>
        <dbReference type="Proteomes" id="UP000019376"/>
    </source>
</evidence>
<accession>S7ZSU5</accession>
<evidence type="ECO:0000256" key="1">
    <source>
        <dbReference type="SAM" id="MobiDB-lite"/>
    </source>
</evidence>
<organism evidence="2 3">
    <name type="scientific">Penicillium oxalicum (strain 114-2 / CGMCC 5302)</name>
    <name type="common">Penicillium decumbens</name>
    <dbReference type="NCBI Taxonomy" id="933388"/>
    <lineage>
        <taxon>Eukaryota</taxon>
        <taxon>Fungi</taxon>
        <taxon>Dikarya</taxon>
        <taxon>Ascomycota</taxon>
        <taxon>Pezizomycotina</taxon>
        <taxon>Eurotiomycetes</taxon>
        <taxon>Eurotiomycetidae</taxon>
        <taxon>Eurotiales</taxon>
        <taxon>Aspergillaceae</taxon>
        <taxon>Penicillium</taxon>
    </lineage>
</organism>
<name>S7ZSU5_PENO1</name>
<feature type="region of interest" description="Disordered" evidence="1">
    <location>
        <begin position="1"/>
        <end position="25"/>
    </location>
</feature>
<proteinExistence type="predicted"/>
<dbReference type="AlphaFoldDB" id="S7ZSU5"/>
<dbReference type="Proteomes" id="UP000019376">
    <property type="component" value="Unassembled WGS sequence"/>
</dbReference>
<reference evidence="2 3" key="1">
    <citation type="journal article" date="2013" name="PLoS ONE">
        <title>Genomic and secretomic analyses reveal unique features of the lignocellulolytic enzyme system of Penicillium decumbens.</title>
        <authorList>
            <person name="Liu G."/>
            <person name="Zhang L."/>
            <person name="Wei X."/>
            <person name="Zou G."/>
            <person name="Qin Y."/>
            <person name="Ma L."/>
            <person name="Li J."/>
            <person name="Zheng H."/>
            <person name="Wang S."/>
            <person name="Wang C."/>
            <person name="Xun L."/>
            <person name="Zhao G.-P."/>
            <person name="Zhou Z."/>
            <person name="Qu Y."/>
        </authorList>
    </citation>
    <scope>NUCLEOTIDE SEQUENCE [LARGE SCALE GENOMIC DNA]</scope>
    <source>
        <strain evidence="3">114-2 / CGMCC 5302</strain>
    </source>
</reference>